<evidence type="ECO:0000313" key="3">
    <source>
        <dbReference type="Proteomes" id="UP000193920"/>
    </source>
</evidence>
<feature type="transmembrane region" description="Helical" evidence="1">
    <location>
        <begin position="21"/>
        <end position="40"/>
    </location>
</feature>
<dbReference type="AlphaFoldDB" id="A0A1Y2AL13"/>
<keyword evidence="1" id="KW-1133">Transmembrane helix</keyword>
<sequence>MIDIIFKIRNRVIGRKRIKRSYFFFSFFLRIHYLMIFIHIKYNWGVVHFAKWCIIILLHLIYE</sequence>
<evidence type="ECO:0000313" key="2">
    <source>
        <dbReference type="EMBL" id="ORY22645.1"/>
    </source>
</evidence>
<feature type="transmembrane region" description="Helical" evidence="1">
    <location>
        <begin position="46"/>
        <end position="62"/>
    </location>
</feature>
<dbReference type="EMBL" id="MCOG01000244">
    <property type="protein sequence ID" value="ORY22645.1"/>
    <property type="molecule type" value="Genomic_DNA"/>
</dbReference>
<gene>
    <name evidence="2" type="ORF">LY90DRAFT_631682</name>
</gene>
<name>A0A1Y2AL13_9FUNG</name>
<accession>A0A1Y2AL13</accession>
<keyword evidence="1" id="KW-0812">Transmembrane</keyword>
<protein>
    <submittedName>
        <fullName evidence="2">Uncharacterized protein</fullName>
    </submittedName>
</protein>
<reference evidence="2 3" key="1">
    <citation type="submission" date="2016-08" db="EMBL/GenBank/DDBJ databases">
        <title>A Parts List for Fungal Cellulosomes Revealed by Comparative Genomics.</title>
        <authorList>
            <consortium name="DOE Joint Genome Institute"/>
            <person name="Haitjema C.H."/>
            <person name="Gilmore S.P."/>
            <person name="Henske J.K."/>
            <person name="Solomon K.V."/>
            <person name="De Groot R."/>
            <person name="Kuo A."/>
            <person name="Mondo S.J."/>
            <person name="Salamov A.A."/>
            <person name="Labutti K."/>
            <person name="Zhao Z."/>
            <person name="Chiniquy J."/>
            <person name="Barry K."/>
            <person name="Brewer H.M."/>
            <person name="Purvine S.O."/>
            <person name="Wright A.T."/>
            <person name="Boxma B."/>
            <person name="Van Alen T."/>
            <person name="Hackstein J.H."/>
            <person name="Baker S.E."/>
            <person name="Grigoriev I.V."/>
            <person name="O'Malley M.A."/>
        </authorList>
    </citation>
    <scope>NUCLEOTIDE SEQUENCE [LARGE SCALE GENOMIC DNA]</scope>
    <source>
        <strain evidence="2 3">G1</strain>
    </source>
</reference>
<comment type="caution">
    <text evidence="2">The sequence shown here is derived from an EMBL/GenBank/DDBJ whole genome shotgun (WGS) entry which is preliminary data.</text>
</comment>
<keyword evidence="1" id="KW-0472">Membrane</keyword>
<keyword evidence="3" id="KW-1185">Reference proteome</keyword>
<dbReference type="Proteomes" id="UP000193920">
    <property type="component" value="Unassembled WGS sequence"/>
</dbReference>
<organism evidence="2 3">
    <name type="scientific">Neocallimastix californiae</name>
    <dbReference type="NCBI Taxonomy" id="1754190"/>
    <lineage>
        <taxon>Eukaryota</taxon>
        <taxon>Fungi</taxon>
        <taxon>Fungi incertae sedis</taxon>
        <taxon>Chytridiomycota</taxon>
        <taxon>Chytridiomycota incertae sedis</taxon>
        <taxon>Neocallimastigomycetes</taxon>
        <taxon>Neocallimastigales</taxon>
        <taxon>Neocallimastigaceae</taxon>
        <taxon>Neocallimastix</taxon>
    </lineage>
</organism>
<proteinExistence type="predicted"/>
<evidence type="ECO:0000256" key="1">
    <source>
        <dbReference type="SAM" id="Phobius"/>
    </source>
</evidence>